<keyword evidence="1" id="KW-1133">Transmembrane helix</keyword>
<name>A0A975AYQ1_9BACT</name>
<sequence>MADDNSIEYKIEQKNRTYYDFISRKEHQKKHQKPKGPRSFAKQELSLKDITLAPEGWEGTMFTVYAVSIPYIFGYLFLTYFIAGGNFKNSVFADTDSFLIVWLIGYEIVAGLAMIWITVLFFTYDEKKSKHRY</sequence>
<evidence type="ECO:0000313" key="2">
    <source>
        <dbReference type="EMBL" id="QSZ40938.1"/>
    </source>
</evidence>
<feature type="transmembrane region" description="Helical" evidence="1">
    <location>
        <begin position="103"/>
        <end position="124"/>
    </location>
</feature>
<dbReference type="RefSeq" id="WP_207562212.1">
    <property type="nucleotide sequence ID" value="NZ_CP046072.1"/>
</dbReference>
<accession>A0A975AYQ1</accession>
<proteinExistence type="predicted"/>
<dbReference type="Proteomes" id="UP000671852">
    <property type="component" value="Chromosome"/>
</dbReference>
<evidence type="ECO:0000313" key="3">
    <source>
        <dbReference type="Proteomes" id="UP000671852"/>
    </source>
</evidence>
<keyword evidence="1" id="KW-0472">Membrane</keyword>
<dbReference type="EMBL" id="CP046072">
    <property type="protein sequence ID" value="QSZ40938.1"/>
    <property type="molecule type" value="Genomic_DNA"/>
</dbReference>
<reference evidence="2" key="1">
    <citation type="submission" date="2019-11" db="EMBL/GenBank/DDBJ databases">
        <authorList>
            <person name="Kojima H."/>
        </authorList>
    </citation>
    <scope>NUCLEOTIDE SEQUENCE</scope>
    <source>
        <strain evidence="2">H1576</strain>
    </source>
</reference>
<protein>
    <submittedName>
        <fullName evidence="2">Uncharacterized protein</fullName>
    </submittedName>
</protein>
<dbReference type="AlphaFoldDB" id="A0A975AYQ1"/>
<dbReference type="KEGG" id="saqt:GJV85_02020"/>
<evidence type="ECO:0000256" key="1">
    <source>
        <dbReference type="SAM" id="Phobius"/>
    </source>
</evidence>
<keyword evidence="3" id="KW-1185">Reference proteome</keyword>
<keyword evidence="1" id="KW-0812">Transmembrane</keyword>
<feature type="transmembrane region" description="Helical" evidence="1">
    <location>
        <begin position="62"/>
        <end position="83"/>
    </location>
</feature>
<organism evidence="2 3">
    <name type="scientific">Sulfurimonas aquatica</name>
    <dbReference type="NCBI Taxonomy" id="2672570"/>
    <lineage>
        <taxon>Bacteria</taxon>
        <taxon>Pseudomonadati</taxon>
        <taxon>Campylobacterota</taxon>
        <taxon>Epsilonproteobacteria</taxon>
        <taxon>Campylobacterales</taxon>
        <taxon>Sulfurimonadaceae</taxon>
        <taxon>Sulfurimonas</taxon>
    </lineage>
</organism>
<reference evidence="2" key="2">
    <citation type="submission" date="2021-04" db="EMBL/GenBank/DDBJ databases">
        <title>Isolation and characterization of a novel species of the genus Sulfurimonas.</title>
        <authorList>
            <person name="Fukui M."/>
        </authorList>
    </citation>
    <scope>NUCLEOTIDE SEQUENCE</scope>
    <source>
        <strain evidence="2">H1576</strain>
    </source>
</reference>
<gene>
    <name evidence="2" type="ORF">GJV85_02020</name>
</gene>